<gene>
    <name evidence="1" type="ORF">GJV78_21085</name>
</gene>
<accession>A0A6L6IQA0</accession>
<dbReference type="OrthoDB" id="6620108at2"/>
<dbReference type="EMBL" id="WMJZ01000051">
    <property type="protein sequence ID" value="MTH48689.1"/>
    <property type="molecule type" value="Genomic_DNA"/>
</dbReference>
<evidence type="ECO:0000313" key="2">
    <source>
        <dbReference type="Proteomes" id="UP000477739"/>
    </source>
</evidence>
<dbReference type="RefSeq" id="WP_155110081.1">
    <property type="nucleotide sequence ID" value="NZ_WMJZ01000051.1"/>
</dbReference>
<proteinExistence type="predicted"/>
<organism evidence="1 2">
    <name type="scientific">Intestinirhabdus alba</name>
    <dbReference type="NCBI Taxonomy" id="2899544"/>
    <lineage>
        <taxon>Bacteria</taxon>
        <taxon>Pseudomonadati</taxon>
        <taxon>Pseudomonadota</taxon>
        <taxon>Gammaproteobacteria</taxon>
        <taxon>Enterobacterales</taxon>
        <taxon>Enterobacteriaceae</taxon>
        <taxon>Intestinirhabdus</taxon>
    </lineage>
</organism>
<comment type="caution">
    <text evidence="1">The sequence shown here is derived from an EMBL/GenBank/DDBJ whole genome shotgun (WGS) entry which is preliminary data.</text>
</comment>
<dbReference type="AlphaFoldDB" id="A0A6L6IQA0"/>
<name>A0A6L6IQA0_9ENTR</name>
<evidence type="ECO:0000313" key="1">
    <source>
        <dbReference type="EMBL" id="MTH48689.1"/>
    </source>
</evidence>
<keyword evidence="2" id="KW-1185">Reference proteome</keyword>
<reference evidence="1 2" key="1">
    <citation type="submission" date="2019-11" db="EMBL/GenBank/DDBJ databases">
        <title>Escherichia alba sp. nov. isolated from the gut of plastic-eating superworms Zophobas atratus.</title>
        <authorList>
            <person name="Yang Y."/>
        </authorList>
    </citation>
    <scope>NUCLEOTIDE SEQUENCE [LARGE SCALE GENOMIC DNA]</scope>
    <source>
        <strain evidence="2">BIT-B35</strain>
    </source>
</reference>
<sequence>MFEDYLEHPDRHPKNAQLLAKYQNDIDKLSEIFTEDDLLHLMTQEQPDGIRKMRPSLASIEIFAISASMSNQINFFQNTDYLEKWCALQCKEFEVLAINIYGRTSIKQNKIPDKTLKEIDVFLEILLDKASKDSTHPFSTFLTTLNTLVDEKTYQNSELVHCDGKASMLSHNSTLKDTCENITKYITSSDFMNSLPKVSNLAPRDTALLFFARFCDEFYFTFLFKTIDLMKNDGLIKNNYLNHPNMIQLITLAMIPYEVMRPVINEKGYTATLTSPDKFVFNETIPRNKENLTGIQKNINQILYKTYIYIALLIFPEWKPTAKEIILFLEGKSLAVKKNGPTIKGLLDLKSTALGLPSKINDVGRLSKEEYVTRLLSLARAK</sequence>
<dbReference type="Proteomes" id="UP000477739">
    <property type="component" value="Unassembled WGS sequence"/>
</dbReference>
<protein>
    <submittedName>
        <fullName evidence="1">Uncharacterized protein</fullName>
    </submittedName>
</protein>